<protein>
    <submittedName>
        <fullName evidence="2">CBS domain protein</fullName>
    </submittedName>
</protein>
<dbReference type="CDD" id="cd04640">
    <property type="entry name" value="CBS_pair_proteobact"/>
    <property type="match status" value="1"/>
</dbReference>
<proteinExistence type="predicted"/>
<feature type="domain" description="CBS" evidence="1">
    <location>
        <begin position="100"/>
        <end position="168"/>
    </location>
</feature>
<dbReference type="Gene3D" id="3.10.580.10">
    <property type="entry name" value="CBS-domain"/>
    <property type="match status" value="1"/>
</dbReference>
<dbReference type="AlphaFoldDB" id="A0A1J5RQ11"/>
<dbReference type="PROSITE" id="PS51371">
    <property type="entry name" value="CBS"/>
    <property type="match status" value="1"/>
</dbReference>
<dbReference type="InterPro" id="IPR046342">
    <property type="entry name" value="CBS_dom_sf"/>
</dbReference>
<evidence type="ECO:0000259" key="1">
    <source>
        <dbReference type="PROSITE" id="PS51371"/>
    </source>
</evidence>
<dbReference type="SUPFAM" id="SSF54631">
    <property type="entry name" value="CBS-domain pair"/>
    <property type="match status" value="1"/>
</dbReference>
<organism evidence="2">
    <name type="scientific">mine drainage metagenome</name>
    <dbReference type="NCBI Taxonomy" id="410659"/>
    <lineage>
        <taxon>unclassified sequences</taxon>
        <taxon>metagenomes</taxon>
        <taxon>ecological metagenomes</taxon>
    </lineage>
</organism>
<accession>A0A1J5RQ11</accession>
<sequence>MKNEPRAEPAAHAASIAAGQSSLADIGSGTGQRYHFLDDFLHLMFQPKSAMLPRTQEIRQRQPQYQPLRQSKLRPNAGYHLPDPTMSTPVGSESPAIEVMTDLRRVAAVTVGRFASVNEANQTMIARGVRALFVVDDHYTLWGIVTATDVLGGKPVQITQQRGIRHDEVTVRDIMTPVDRLEVIDLSDVLRARVGDVVLTLERSGRQHALVVDQSWDSAAGQRQMVRGIFSLTQIARQLGITLQGPEIGSSFAEIAAAIRS</sequence>
<dbReference type="Pfam" id="PF00571">
    <property type="entry name" value="CBS"/>
    <property type="match status" value="1"/>
</dbReference>
<gene>
    <name evidence="2" type="ORF">GALL_203180</name>
</gene>
<evidence type="ECO:0000313" key="2">
    <source>
        <dbReference type="EMBL" id="OIQ97698.1"/>
    </source>
</evidence>
<reference evidence="2" key="1">
    <citation type="submission" date="2016-10" db="EMBL/GenBank/DDBJ databases">
        <title>Sequence of Gallionella enrichment culture.</title>
        <authorList>
            <person name="Poehlein A."/>
            <person name="Muehling M."/>
            <person name="Daniel R."/>
        </authorList>
    </citation>
    <scope>NUCLEOTIDE SEQUENCE</scope>
</reference>
<name>A0A1J5RQ11_9ZZZZ</name>
<dbReference type="EMBL" id="MLJW01000129">
    <property type="protein sequence ID" value="OIQ97698.1"/>
    <property type="molecule type" value="Genomic_DNA"/>
</dbReference>
<comment type="caution">
    <text evidence="2">The sequence shown here is derived from an EMBL/GenBank/DDBJ whole genome shotgun (WGS) entry which is preliminary data.</text>
</comment>
<dbReference type="InterPro" id="IPR000644">
    <property type="entry name" value="CBS_dom"/>
</dbReference>